<keyword evidence="3" id="KW-1185">Reference proteome</keyword>
<accession>A0A7X0DNP8</accession>
<reference evidence="2 3" key="1">
    <citation type="submission" date="2020-08" db="EMBL/GenBank/DDBJ databases">
        <title>Genomic Encyclopedia of Type Strains, Phase IV (KMG-IV): sequencing the most valuable type-strain genomes for metagenomic binning, comparative biology and taxonomic classification.</title>
        <authorList>
            <person name="Goeker M."/>
        </authorList>
    </citation>
    <scope>NUCLEOTIDE SEQUENCE [LARGE SCALE GENOMIC DNA]</scope>
    <source>
        <strain evidence="2 3">DSM 11590</strain>
    </source>
</reference>
<evidence type="ECO:0000256" key="1">
    <source>
        <dbReference type="SAM" id="MobiDB-lite"/>
    </source>
</evidence>
<name>A0A7X0DNP8_NOVIT</name>
<proteinExistence type="predicted"/>
<dbReference type="RefSeq" id="WP_221443606.1">
    <property type="nucleotide sequence ID" value="NZ_JACIIX010000022.1"/>
</dbReference>
<protein>
    <submittedName>
        <fullName evidence="2">Hemin uptake protein HemP</fullName>
    </submittedName>
</protein>
<feature type="region of interest" description="Disordered" evidence="1">
    <location>
        <begin position="1"/>
        <end position="37"/>
    </location>
</feature>
<dbReference type="Pfam" id="PF10636">
    <property type="entry name" value="hemP"/>
    <property type="match status" value="1"/>
</dbReference>
<evidence type="ECO:0000313" key="3">
    <source>
        <dbReference type="Proteomes" id="UP000544872"/>
    </source>
</evidence>
<sequence length="76" mass="7884">MTSSFPAETGPEQMSPDSGADAPPRTGGTAKESSGAGSGLIRLTDLLGARREIGILHGDAVYTLRLTSNNRLILTK</sequence>
<dbReference type="EMBL" id="JACIIX010000022">
    <property type="protein sequence ID" value="MBB6212373.1"/>
    <property type="molecule type" value="Genomic_DNA"/>
</dbReference>
<dbReference type="Gene3D" id="2.10.70.10">
    <property type="entry name" value="Complement Module, domain 1"/>
    <property type="match status" value="1"/>
</dbReference>
<dbReference type="Proteomes" id="UP000544872">
    <property type="component" value="Unassembled WGS sequence"/>
</dbReference>
<dbReference type="InterPro" id="IPR019600">
    <property type="entry name" value="Hemin_uptake_protein_HemP"/>
</dbReference>
<organism evidence="2 3">
    <name type="scientific">Novispirillum itersonii</name>
    <name type="common">Aquaspirillum itersonii</name>
    <dbReference type="NCBI Taxonomy" id="189"/>
    <lineage>
        <taxon>Bacteria</taxon>
        <taxon>Pseudomonadati</taxon>
        <taxon>Pseudomonadota</taxon>
        <taxon>Alphaproteobacteria</taxon>
        <taxon>Rhodospirillales</taxon>
        <taxon>Novispirillaceae</taxon>
        <taxon>Novispirillum</taxon>
    </lineage>
</organism>
<comment type="caution">
    <text evidence="2">The sequence shown here is derived from an EMBL/GenBank/DDBJ whole genome shotgun (WGS) entry which is preliminary data.</text>
</comment>
<evidence type="ECO:0000313" key="2">
    <source>
        <dbReference type="EMBL" id="MBB6212373.1"/>
    </source>
</evidence>
<gene>
    <name evidence="2" type="ORF">FHS48_003824</name>
</gene>
<dbReference type="AlphaFoldDB" id="A0A7X0DNP8"/>